<name>A0A067M6E0_BOTB1</name>
<gene>
    <name evidence="2" type="ORF">BOTBODRAFT_467148</name>
</gene>
<dbReference type="AlphaFoldDB" id="A0A067M6E0"/>
<feature type="region of interest" description="Disordered" evidence="1">
    <location>
        <begin position="134"/>
        <end position="182"/>
    </location>
</feature>
<dbReference type="Proteomes" id="UP000027195">
    <property type="component" value="Unassembled WGS sequence"/>
</dbReference>
<proteinExistence type="predicted"/>
<keyword evidence="3" id="KW-1185">Reference proteome</keyword>
<evidence type="ECO:0000313" key="2">
    <source>
        <dbReference type="EMBL" id="KDQ11139.1"/>
    </source>
</evidence>
<dbReference type="InParanoid" id="A0A067M6E0"/>
<dbReference type="HOGENOM" id="CLU_1089861_0_0_1"/>
<feature type="compositionally biased region" description="Low complexity" evidence="1">
    <location>
        <begin position="134"/>
        <end position="146"/>
    </location>
</feature>
<accession>A0A067M6E0</accession>
<organism evidence="2 3">
    <name type="scientific">Botryobasidium botryosum (strain FD-172 SS1)</name>
    <dbReference type="NCBI Taxonomy" id="930990"/>
    <lineage>
        <taxon>Eukaryota</taxon>
        <taxon>Fungi</taxon>
        <taxon>Dikarya</taxon>
        <taxon>Basidiomycota</taxon>
        <taxon>Agaricomycotina</taxon>
        <taxon>Agaricomycetes</taxon>
        <taxon>Cantharellales</taxon>
        <taxon>Botryobasidiaceae</taxon>
        <taxon>Botryobasidium</taxon>
    </lineage>
</organism>
<sequence>MQSPRRASVMSSRRLSAAQCFSPPYRRPECYSPELMVFHMSPDAGGVLRDASGPSMHFKGYQIRPARPRHIASAAAGGAGKGVAQKTSRLRAPTSFPLLYTMPASFARAAPPPPQVSREAACAASFVTSSSSFSSSLSPSLSSSASPPSPPLPRTPASGSVTGRPGMRSSATTAPIPIPRSSNQVKMTCMLSATSISPSGPTYSPVVRGRAPGVAVYDRSSVDERYGGVRGARVVGALHGDAEHRGDGVPRGRAL</sequence>
<reference evidence="3" key="1">
    <citation type="journal article" date="2014" name="Proc. Natl. Acad. Sci. U.S.A.">
        <title>Extensive sampling of basidiomycete genomes demonstrates inadequacy of the white-rot/brown-rot paradigm for wood decay fungi.</title>
        <authorList>
            <person name="Riley R."/>
            <person name="Salamov A.A."/>
            <person name="Brown D.W."/>
            <person name="Nagy L.G."/>
            <person name="Floudas D."/>
            <person name="Held B.W."/>
            <person name="Levasseur A."/>
            <person name="Lombard V."/>
            <person name="Morin E."/>
            <person name="Otillar R."/>
            <person name="Lindquist E.A."/>
            <person name="Sun H."/>
            <person name="LaButti K.M."/>
            <person name="Schmutz J."/>
            <person name="Jabbour D."/>
            <person name="Luo H."/>
            <person name="Baker S.E."/>
            <person name="Pisabarro A.G."/>
            <person name="Walton J.D."/>
            <person name="Blanchette R.A."/>
            <person name="Henrissat B."/>
            <person name="Martin F."/>
            <person name="Cullen D."/>
            <person name="Hibbett D.S."/>
            <person name="Grigoriev I.V."/>
        </authorList>
    </citation>
    <scope>NUCLEOTIDE SEQUENCE [LARGE SCALE GENOMIC DNA]</scope>
    <source>
        <strain evidence="3">FD-172 SS1</strain>
    </source>
</reference>
<dbReference type="EMBL" id="KL198061">
    <property type="protein sequence ID" value="KDQ11139.1"/>
    <property type="molecule type" value="Genomic_DNA"/>
</dbReference>
<evidence type="ECO:0000313" key="3">
    <source>
        <dbReference type="Proteomes" id="UP000027195"/>
    </source>
</evidence>
<protein>
    <submittedName>
        <fullName evidence="2">Uncharacterized protein</fullName>
    </submittedName>
</protein>
<evidence type="ECO:0000256" key="1">
    <source>
        <dbReference type="SAM" id="MobiDB-lite"/>
    </source>
</evidence>